<gene>
    <name evidence="1" type="ORF">KI387_004797</name>
</gene>
<dbReference type="AlphaFoldDB" id="A0AA38LHY1"/>
<proteinExistence type="predicted"/>
<accession>A0AA38LHY1</accession>
<evidence type="ECO:0000313" key="1">
    <source>
        <dbReference type="EMBL" id="KAH9324619.1"/>
    </source>
</evidence>
<keyword evidence="2" id="KW-1185">Reference proteome</keyword>
<name>A0AA38LHY1_TAXCH</name>
<protein>
    <submittedName>
        <fullName evidence="1">Uncharacterized protein</fullName>
    </submittedName>
</protein>
<comment type="caution">
    <text evidence="1">The sequence shown here is derived from an EMBL/GenBank/DDBJ whole genome shotgun (WGS) entry which is preliminary data.</text>
</comment>
<organism evidence="1 2">
    <name type="scientific">Taxus chinensis</name>
    <name type="common">Chinese yew</name>
    <name type="synonym">Taxus wallichiana var. chinensis</name>
    <dbReference type="NCBI Taxonomy" id="29808"/>
    <lineage>
        <taxon>Eukaryota</taxon>
        <taxon>Viridiplantae</taxon>
        <taxon>Streptophyta</taxon>
        <taxon>Embryophyta</taxon>
        <taxon>Tracheophyta</taxon>
        <taxon>Spermatophyta</taxon>
        <taxon>Pinopsida</taxon>
        <taxon>Pinidae</taxon>
        <taxon>Conifers II</taxon>
        <taxon>Cupressales</taxon>
        <taxon>Taxaceae</taxon>
        <taxon>Taxus</taxon>
    </lineage>
</organism>
<feature type="non-terminal residue" evidence="1">
    <location>
        <position position="135"/>
    </location>
</feature>
<reference evidence="1 2" key="1">
    <citation type="journal article" date="2021" name="Nat. Plants">
        <title>The Taxus genome provides insights into paclitaxel biosynthesis.</title>
        <authorList>
            <person name="Xiong X."/>
            <person name="Gou J."/>
            <person name="Liao Q."/>
            <person name="Li Y."/>
            <person name="Zhou Q."/>
            <person name="Bi G."/>
            <person name="Li C."/>
            <person name="Du R."/>
            <person name="Wang X."/>
            <person name="Sun T."/>
            <person name="Guo L."/>
            <person name="Liang H."/>
            <person name="Lu P."/>
            <person name="Wu Y."/>
            <person name="Zhang Z."/>
            <person name="Ro D.K."/>
            <person name="Shang Y."/>
            <person name="Huang S."/>
            <person name="Yan J."/>
        </authorList>
    </citation>
    <scope>NUCLEOTIDE SEQUENCE [LARGE SCALE GENOMIC DNA]</scope>
    <source>
        <strain evidence="1">Ta-2019</strain>
    </source>
</reference>
<dbReference type="EMBL" id="JAHRHJ020000002">
    <property type="protein sequence ID" value="KAH9324619.1"/>
    <property type="molecule type" value="Genomic_DNA"/>
</dbReference>
<sequence length="135" mass="15800">MLDNMVEDIVVADEDKERRRAWITPCVTEMKTRKVRWNKRTLKMIEESLVEEVLTRMEKELREWPFSDHNVAIFDGEEDNVEKIVAKEDVADEMVVEGGPMFDKGGVEDHLVLEELRVIEGMFDSHDILYADFVV</sequence>
<evidence type="ECO:0000313" key="2">
    <source>
        <dbReference type="Proteomes" id="UP000824469"/>
    </source>
</evidence>
<dbReference type="Proteomes" id="UP000824469">
    <property type="component" value="Unassembled WGS sequence"/>
</dbReference>